<gene>
    <name evidence="1" type="ORF">GCM10008023_05610</name>
</gene>
<dbReference type="Proteomes" id="UP000652430">
    <property type="component" value="Unassembled WGS sequence"/>
</dbReference>
<dbReference type="RefSeq" id="WP_189675000.1">
    <property type="nucleotide sequence ID" value="NZ_BNAQ01000001.1"/>
</dbReference>
<keyword evidence="2" id="KW-1185">Reference proteome</keyword>
<protein>
    <submittedName>
        <fullName evidence="1">Uncharacterized protein</fullName>
    </submittedName>
</protein>
<comment type="caution">
    <text evidence="1">The sequence shown here is derived from an EMBL/GenBank/DDBJ whole genome shotgun (WGS) entry which is preliminary data.</text>
</comment>
<accession>A0ABQ3L9Z6</accession>
<evidence type="ECO:0000313" key="1">
    <source>
        <dbReference type="EMBL" id="GHH09226.1"/>
    </source>
</evidence>
<dbReference type="EMBL" id="BNAQ01000001">
    <property type="protein sequence ID" value="GHH09226.1"/>
    <property type="molecule type" value="Genomic_DNA"/>
</dbReference>
<sequence>MKIAGLEIGDPTPELIKVAESLGLYCFGHPAEPESIRGKGWSADCPNCVASKFCCDEHYQGPSL</sequence>
<reference evidence="2" key="1">
    <citation type="journal article" date="2019" name="Int. J. Syst. Evol. Microbiol.">
        <title>The Global Catalogue of Microorganisms (GCM) 10K type strain sequencing project: providing services to taxonomists for standard genome sequencing and annotation.</title>
        <authorList>
            <consortium name="The Broad Institute Genomics Platform"/>
            <consortium name="The Broad Institute Genome Sequencing Center for Infectious Disease"/>
            <person name="Wu L."/>
            <person name="Ma J."/>
        </authorList>
    </citation>
    <scope>NUCLEOTIDE SEQUENCE [LARGE SCALE GENOMIC DNA]</scope>
    <source>
        <strain evidence="2">CGMCC 1.8957</strain>
    </source>
</reference>
<name>A0ABQ3L9Z6_9SPHN</name>
<evidence type="ECO:0000313" key="2">
    <source>
        <dbReference type="Proteomes" id="UP000652430"/>
    </source>
</evidence>
<organism evidence="1 2">
    <name type="scientific">Sphingomonas glacialis</name>
    <dbReference type="NCBI Taxonomy" id="658225"/>
    <lineage>
        <taxon>Bacteria</taxon>
        <taxon>Pseudomonadati</taxon>
        <taxon>Pseudomonadota</taxon>
        <taxon>Alphaproteobacteria</taxon>
        <taxon>Sphingomonadales</taxon>
        <taxon>Sphingomonadaceae</taxon>
        <taxon>Sphingomonas</taxon>
    </lineage>
</organism>
<proteinExistence type="predicted"/>